<protein>
    <submittedName>
        <fullName evidence="2">LLM class F420-dependent oxidoreductase</fullName>
    </submittedName>
</protein>
<evidence type="ECO:0000256" key="1">
    <source>
        <dbReference type="ARBA" id="ARBA00023002"/>
    </source>
</evidence>
<dbReference type="STRING" id="1912961.BU204_28240"/>
<gene>
    <name evidence="2" type="ORF">BU204_28240</name>
</gene>
<dbReference type="SUPFAM" id="SSF51679">
    <property type="entry name" value="Bacterial luciferase-like"/>
    <property type="match status" value="1"/>
</dbReference>
<evidence type="ECO:0000313" key="2">
    <source>
        <dbReference type="EMBL" id="OLF13267.1"/>
    </source>
</evidence>
<dbReference type="GO" id="GO:0016705">
    <property type="term" value="F:oxidoreductase activity, acting on paired donors, with incorporation or reduction of molecular oxygen"/>
    <property type="evidence" value="ECO:0007669"/>
    <property type="project" value="InterPro"/>
</dbReference>
<dbReference type="AlphaFoldDB" id="A0A1Q8CFX5"/>
<dbReference type="PANTHER" id="PTHR43244">
    <property type="match status" value="1"/>
</dbReference>
<dbReference type="EMBL" id="MSIE01000058">
    <property type="protein sequence ID" value="OLF13267.1"/>
    <property type="molecule type" value="Genomic_DNA"/>
</dbReference>
<keyword evidence="3" id="KW-1185">Reference proteome</keyword>
<dbReference type="InterPro" id="IPR050564">
    <property type="entry name" value="F420-G6PD/mer"/>
</dbReference>
<dbReference type="InterPro" id="IPR036661">
    <property type="entry name" value="Luciferase-like_sf"/>
</dbReference>
<dbReference type="Gene3D" id="3.20.20.30">
    <property type="entry name" value="Luciferase-like domain"/>
    <property type="match status" value="1"/>
</dbReference>
<dbReference type="Proteomes" id="UP000185596">
    <property type="component" value="Unassembled WGS sequence"/>
</dbReference>
<organism evidence="2 3">
    <name type="scientific">Actinophytocola xanthii</name>
    <dbReference type="NCBI Taxonomy" id="1912961"/>
    <lineage>
        <taxon>Bacteria</taxon>
        <taxon>Bacillati</taxon>
        <taxon>Actinomycetota</taxon>
        <taxon>Actinomycetes</taxon>
        <taxon>Pseudonocardiales</taxon>
        <taxon>Pseudonocardiaceae</taxon>
    </lineage>
</organism>
<comment type="caution">
    <text evidence="2">The sequence shown here is derived from an EMBL/GenBank/DDBJ whole genome shotgun (WGS) entry which is preliminary data.</text>
</comment>
<dbReference type="InterPro" id="IPR019922">
    <property type="entry name" value="Lucif-like_OxRdatse_MSMEG_4141"/>
</dbReference>
<sequence>MVVQGLALWDTVHWAELRRAETLAELEEIGVGTLWLGGSPDPDLRIVEELLDSSTTLTVATGIVNVWAEPAEVAARSRTRVLERYPDRFLLGVGASHRVLVGDAYVRPYEKLVSYLDDLDAAGVPVDGRVLAALGPRVLRLAAERTRGAHPYLVTPEHTARAREILGAGKLLVPEQKVVLSTDPGEARTLARQRLAMYLELPNYTNSWRRQGFTEDDLAGGGSDRLVDAMVAWGDEDAVRARVEEHRAAGADQVALQVLNPDRLAALRRLAPALLG</sequence>
<keyword evidence="1" id="KW-0560">Oxidoreductase</keyword>
<dbReference type="NCBIfam" id="TIGR03620">
    <property type="entry name" value="F420_MSMEG_4141"/>
    <property type="match status" value="1"/>
</dbReference>
<accession>A0A1Q8CFX5</accession>
<name>A0A1Q8CFX5_9PSEU</name>
<evidence type="ECO:0000313" key="3">
    <source>
        <dbReference type="Proteomes" id="UP000185596"/>
    </source>
</evidence>
<proteinExistence type="predicted"/>
<dbReference type="PANTHER" id="PTHR43244:SF1">
    <property type="entry name" value="5,10-METHYLENETETRAHYDROMETHANOPTERIN REDUCTASE"/>
    <property type="match status" value="1"/>
</dbReference>
<reference evidence="2 3" key="1">
    <citation type="submission" date="2016-12" db="EMBL/GenBank/DDBJ databases">
        <title>The draft genome sequence of Actinophytocola sp. 11-183.</title>
        <authorList>
            <person name="Wang W."/>
            <person name="Yuan L."/>
        </authorList>
    </citation>
    <scope>NUCLEOTIDE SEQUENCE [LARGE SCALE GENOMIC DNA]</scope>
    <source>
        <strain evidence="2 3">11-183</strain>
    </source>
</reference>